<evidence type="ECO:0000259" key="10">
    <source>
        <dbReference type="Pfam" id="PF01210"/>
    </source>
</evidence>
<comment type="similarity">
    <text evidence="1 8">Belongs to the NAD-dependent glycerol-3-phosphate dehydrogenase family.</text>
</comment>
<dbReference type="GeneID" id="33567269"/>
<feature type="domain" description="Glycerol-3-phosphate dehydrogenase NAD-dependent N-terminal" evidence="10">
    <location>
        <begin position="4"/>
        <end position="173"/>
    </location>
</feature>
<comment type="catalytic activity">
    <reaction evidence="4 9">
        <text>sn-glycerol 3-phosphate + NAD(+) = dihydroxyacetone phosphate + NADH + H(+)</text>
        <dbReference type="Rhea" id="RHEA:11092"/>
        <dbReference type="ChEBI" id="CHEBI:15378"/>
        <dbReference type="ChEBI" id="CHEBI:57540"/>
        <dbReference type="ChEBI" id="CHEBI:57597"/>
        <dbReference type="ChEBI" id="CHEBI:57642"/>
        <dbReference type="ChEBI" id="CHEBI:57945"/>
        <dbReference type="EC" id="1.1.1.8"/>
    </reaction>
</comment>
<evidence type="ECO:0000256" key="1">
    <source>
        <dbReference type="ARBA" id="ARBA00011009"/>
    </source>
</evidence>
<reference evidence="12 13" key="1">
    <citation type="submission" date="2016-07" db="EMBL/GenBank/DDBJ databases">
        <title>Pervasive Adenine N6-methylation of Active Genes in Fungi.</title>
        <authorList>
            <consortium name="DOE Joint Genome Institute"/>
            <person name="Mondo S.J."/>
            <person name="Dannebaum R.O."/>
            <person name="Kuo R.C."/>
            <person name="Labutti K."/>
            <person name="Haridas S."/>
            <person name="Kuo A."/>
            <person name="Salamov A."/>
            <person name="Ahrendt S.R."/>
            <person name="Lipzen A."/>
            <person name="Sullivan W."/>
            <person name="Andreopoulos W.B."/>
            <person name="Clum A."/>
            <person name="Lindquist E."/>
            <person name="Daum C."/>
            <person name="Ramamoorthy G.K."/>
            <person name="Gryganskyi A."/>
            <person name="Culley D."/>
            <person name="Magnuson J.K."/>
            <person name="James T.Y."/>
            <person name="O'Malley M.A."/>
            <person name="Stajich J.E."/>
            <person name="Spatafora J.W."/>
            <person name="Visel A."/>
            <person name="Grigoriev I.V."/>
        </authorList>
    </citation>
    <scope>NUCLEOTIDE SEQUENCE [LARGE SCALE GENOMIC DNA]</scope>
    <source>
        <strain evidence="12 13">NRRL 3116</strain>
    </source>
</reference>
<dbReference type="InterPro" id="IPR036291">
    <property type="entry name" value="NAD(P)-bd_dom_sf"/>
</dbReference>
<feature type="active site" description="Proton acceptor" evidence="5">
    <location>
        <position position="205"/>
    </location>
</feature>
<evidence type="ECO:0000256" key="7">
    <source>
        <dbReference type="PIRSR" id="PIRSR000114-3"/>
    </source>
</evidence>
<dbReference type="InterPro" id="IPR011128">
    <property type="entry name" value="G3P_DH_NAD-dep_N"/>
</dbReference>
<dbReference type="SUPFAM" id="SSF48179">
    <property type="entry name" value="6-phosphogluconate dehydrogenase C-terminal domain-like"/>
    <property type="match status" value="1"/>
</dbReference>
<feature type="binding site" evidence="7">
    <location>
        <position position="96"/>
    </location>
    <ligand>
        <name>NAD(+)</name>
        <dbReference type="ChEBI" id="CHEBI:57540"/>
    </ligand>
</feature>
<dbReference type="NCBIfam" id="TIGR03376">
    <property type="entry name" value="glycerol3P_DH"/>
    <property type="match status" value="1"/>
</dbReference>
<dbReference type="FunFam" id="3.40.50.720:FF:000365">
    <property type="entry name" value="Glycerol-3-phosphate dehydrogenase [NAD(+)]"/>
    <property type="match status" value="1"/>
</dbReference>
<dbReference type="PANTHER" id="PTHR11728:SF8">
    <property type="entry name" value="GLYCEROL-3-PHOSPHATE DEHYDROGENASE [NAD(+)]-RELATED"/>
    <property type="match status" value="1"/>
</dbReference>
<accession>A0A1Y2GBS7</accession>
<keyword evidence="13" id="KW-1185">Reference proteome</keyword>
<evidence type="ECO:0000256" key="4">
    <source>
        <dbReference type="ARBA" id="ARBA00048683"/>
    </source>
</evidence>
<feature type="binding site" evidence="7">
    <location>
        <position position="298"/>
    </location>
    <ligand>
        <name>NAD(+)</name>
        <dbReference type="ChEBI" id="CHEBI:57540"/>
    </ligand>
</feature>
<dbReference type="PIRSF" id="PIRSF000114">
    <property type="entry name" value="Glycerol-3-P_dh"/>
    <property type="match status" value="1"/>
</dbReference>
<keyword evidence="3 7" id="KW-0520">NAD</keyword>
<evidence type="ECO:0000259" key="11">
    <source>
        <dbReference type="Pfam" id="PF07479"/>
    </source>
</evidence>
<dbReference type="GO" id="GO:0046168">
    <property type="term" value="P:glycerol-3-phosphate catabolic process"/>
    <property type="evidence" value="ECO:0007669"/>
    <property type="project" value="UniProtKB-UniRule"/>
</dbReference>
<evidence type="ECO:0000313" key="13">
    <source>
        <dbReference type="Proteomes" id="UP000193648"/>
    </source>
</evidence>
<dbReference type="Gene3D" id="1.10.1040.10">
    <property type="entry name" value="N-(1-d-carboxylethyl)-l-norvaline Dehydrogenase, domain 2"/>
    <property type="match status" value="1"/>
</dbReference>
<evidence type="ECO:0000256" key="6">
    <source>
        <dbReference type="PIRSR" id="PIRSR000114-2"/>
    </source>
</evidence>
<dbReference type="EMBL" id="MCFF01000045">
    <property type="protein sequence ID" value="ORZ06544.1"/>
    <property type="molecule type" value="Genomic_DNA"/>
</dbReference>
<dbReference type="Pfam" id="PF01210">
    <property type="entry name" value="NAD_Gly3P_dh_N"/>
    <property type="match status" value="1"/>
</dbReference>
<dbReference type="GO" id="GO:0005829">
    <property type="term" value="C:cytosol"/>
    <property type="evidence" value="ECO:0007669"/>
    <property type="project" value="TreeGrafter"/>
</dbReference>
<feature type="domain" description="Glycerol-3-phosphate dehydrogenase NAD-dependent C-terminal" evidence="11">
    <location>
        <begin position="194"/>
        <end position="340"/>
    </location>
</feature>
<proteinExistence type="inferred from homology"/>
<dbReference type="PROSITE" id="PS00957">
    <property type="entry name" value="NAD_G3PDH"/>
    <property type="match status" value="1"/>
</dbReference>
<dbReference type="RefSeq" id="XP_021877587.1">
    <property type="nucleotide sequence ID" value="XM_022025425.1"/>
</dbReference>
<dbReference type="InParanoid" id="A0A1Y2GBS7"/>
<evidence type="ECO:0000256" key="5">
    <source>
        <dbReference type="PIRSR" id="PIRSR000114-1"/>
    </source>
</evidence>
<sequence>MTEKVALIGSGNWGSAVAKIVGGNVHNFEHFDKEVKMWVYEEQIDGKNLTEIINTKHENVKYLPGIKLPENVVACPDLIKTCEDATMLVFVVPHQFVSGICKQLKGKIPSNCKAISLIKGIDVQDNAEGFRLITDMIQESLGIQACMLSGANIADEVAEGRFCETTIGYRNKKDGELFRDIFHTPFFRVSIIEDVVGVELCGALKNIIAIGGGLVDGLKMGANTKAAIIRIGLYEMRKFAKMFYKDIKDETFFESCGVADLVTTCAGGRNRKVAEAHVTTGKSFDQLEQEMLNGQKLQGTSTAKDMYGILSKKGLCEEFPLMTTIYRICYEDVPPKRIVEDI</sequence>
<evidence type="ECO:0000256" key="8">
    <source>
        <dbReference type="RuleBase" id="RU000437"/>
    </source>
</evidence>
<dbReference type="GO" id="GO:0051287">
    <property type="term" value="F:NAD binding"/>
    <property type="evidence" value="ECO:0007669"/>
    <property type="project" value="UniProtKB-UniRule"/>
</dbReference>
<dbReference type="InterPro" id="IPR017751">
    <property type="entry name" value="G3P_DH_NAD-dep_euk"/>
</dbReference>
<dbReference type="STRING" id="64571.A0A1Y2GBS7"/>
<evidence type="ECO:0000256" key="2">
    <source>
        <dbReference type="ARBA" id="ARBA00023002"/>
    </source>
</evidence>
<feature type="binding site" evidence="7">
    <location>
        <position position="154"/>
    </location>
    <ligand>
        <name>NAD(+)</name>
        <dbReference type="ChEBI" id="CHEBI:57540"/>
    </ligand>
</feature>
<dbReference type="InterPro" id="IPR008927">
    <property type="entry name" value="6-PGluconate_DH-like_C_sf"/>
</dbReference>
<dbReference type="AlphaFoldDB" id="A0A1Y2GBS7"/>
<feature type="binding site" evidence="7">
    <location>
        <position position="269"/>
    </location>
    <ligand>
        <name>NAD(+)</name>
        <dbReference type="ChEBI" id="CHEBI:57540"/>
    </ligand>
</feature>
<keyword evidence="2 8" id="KW-0560">Oxidoreductase</keyword>
<dbReference type="InterPro" id="IPR006109">
    <property type="entry name" value="G3P_DH_NAD-dep_C"/>
</dbReference>
<dbReference type="EC" id="1.1.1.8" evidence="9"/>
<dbReference type="PANTHER" id="PTHR11728">
    <property type="entry name" value="GLYCEROL-3-PHOSPHATE DEHYDROGENASE"/>
    <property type="match status" value="1"/>
</dbReference>
<evidence type="ECO:0000313" key="12">
    <source>
        <dbReference type="EMBL" id="ORZ06544.1"/>
    </source>
</evidence>
<dbReference type="Gene3D" id="3.40.50.720">
    <property type="entry name" value="NAD(P)-binding Rossmann-like Domain"/>
    <property type="match status" value="1"/>
</dbReference>
<dbReference type="Pfam" id="PF07479">
    <property type="entry name" value="NAD_Gly3P_dh_C"/>
    <property type="match status" value="1"/>
</dbReference>
<comment type="caution">
    <text evidence="12">The sequence shown here is derived from an EMBL/GenBank/DDBJ whole genome shotgun (WGS) entry which is preliminary data.</text>
</comment>
<dbReference type="InterPro" id="IPR013328">
    <property type="entry name" value="6PGD_dom2"/>
</dbReference>
<dbReference type="Proteomes" id="UP000193648">
    <property type="component" value="Unassembled WGS sequence"/>
</dbReference>
<feature type="binding site" evidence="6">
    <location>
        <position position="119"/>
    </location>
    <ligand>
        <name>substrate</name>
    </ligand>
</feature>
<dbReference type="InterPro" id="IPR006168">
    <property type="entry name" value="G3P_DH_NAD-dep"/>
</dbReference>
<name>A0A1Y2GBS7_9FUNG</name>
<evidence type="ECO:0000256" key="3">
    <source>
        <dbReference type="ARBA" id="ARBA00023027"/>
    </source>
</evidence>
<gene>
    <name evidence="12" type="ORF">BCR41DRAFT_360832</name>
</gene>
<dbReference type="GO" id="GO:0141152">
    <property type="term" value="F:glycerol-3-phosphate dehydrogenase (NAD+) activity"/>
    <property type="evidence" value="ECO:0007669"/>
    <property type="project" value="UniProtKB-UniRule"/>
</dbReference>
<feature type="binding site" evidence="7">
    <location>
        <begin position="9"/>
        <end position="14"/>
    </location>
    <ligand>
        <name>NAD(+)</name>
        <dbReference type="ChEBI" id="CHEBI:57540"/>
    </ligand>
</feature>
<feature type="binding site" evidence="6">
    <location>
        <begin position="269"/>
        <end position="270"/>
    </location>
    <ligand>
        <name>substrate</name>
    </ligand>
</feature>
<dbReference type="FunCoup" id="A0A1Y2GBS7">
    <property type="interactions" value="365"/>
</dbReference>
<organism evidence="12 13">
    <name type="scientific">Lobosporangium transversale</name>
    <dbReference type="NCBI Taxonomy" id="64571"/>
    <lineage>
        <taxon>Eukaryota</taxon>
        <taxon>Fungi</taxon>
        <taxon>Fungi incertae sedis</taxon>
        <taxon>Mucoromycota</taxon>
        <taxon>Mortierellomycotina</taxon>
        <taxon>Mortierellomycetes</taxon>
        <taxon>Mortierellales</taxon>
        <taxon>Mortierellaceae</taxon>
        <taxon>Lobosporangium</taxon>
    </lineage>
</organism>
<dbReference type="FunFam" id="1.10.1040.10:FF:000004">
    <property type="entry name" value="Glycerol-3-phosphate dehydrogenase [NAD(+)]"/>
    <property type="match status" value="1"/>
</dbReference>
<feature type="binding site" evidence="7">
    <location>
        <position position="296"/>
    </location>
    <ligand>
        <name>NAD(+)</name>
        <dbReference type="ChEBI" id="CHEBI:57540"/>
    </ligand>
</feature>
<protein>
    <recommendedName>
        <fullName evidence="9">Glycerol-3-phosphate dehydrogenase [NAD(+)]</fullName>
        <ecNumber evidence="9">1.1.1.8</ecNumber>
    </recommendedName>
</protein>
<dbReference type="GO" id="GO:0005975">
    <property type="term" value="P:carbohydrate metabolic process"/>
    <property type="evidence" value="ECO:0007669"/>
    <property type="project" value="InterPro"/>
</dbReference>
<dbReference type="GO" id="GO:0042803">
    <property type="term" value="F:protein homodimerization activity"/>
    <property type="evidence" value="ECO:0007669"/>
    <property type="project" value="InterPro"/>
</dbReference>
<evidence type="ECO:0000256" key="9">
    <source>
        <dbReference type="RuleBase" id="RU361243"/>
    </source>
</evidence>
<dbReference type="SUPFAM" id="SSF51735">
    <property type="entry name" value="NAD(P)-binding Rossmann-fold domains"/>
    <property type="match status" value="1"/>
</dbReference>
<dbReference type="PRINTS" id="PR00077">
    <property type="entry name" value="GPDHDRGNASE"/>
</dbReference>
<dbReference type="OrthoDB" id="10263760at2759"/>